<proteinExistence type="predicted"/>
<keyword evidence="1" id="KW-0812">Transmembrane</keyword>
<evidence type="ECO:0000313" key="2">
    <source>
        <dbReference type="EMBL" id="EGC03862.1"/>
    </source>
</evidence>
<evidence type="ECO:0000313" key="3">
    <source>
        <dbReference type="Proteomes" id="UP000004259"/>
    </source>
</evidence>
<dbReference type="eggNOG" id="ENOG5030H7B">
    <property type="taxonomic scope" value="Bacteria"/>
</dbReference>
<feature type="transmembrane region" description="Helical" evidence="1">
    <location>
        <begin position="126"/>
        <end position="152"/>
    </location>
</feature>
<sequence length="253" mass="27058">MELLIAGIILLLIQLPLGWTAGYILKAMGFALCAAGFAALTDFCGQQNKNDKNDPPDRASGLGGIAVWRVVRDMLQAAPESAHFCKSRLAALGMLHRNAVISAGAALVSAGAAAVFEFLVKSPAGAYAAAFLGAVNTFTSLRVILAAVGFLCENDSPSPEKRSELHFTDNRTDLLRLKDILGKTAICMLVNLACDLLNRIIPIESVQTFAGFMAAMSKLTLYVFAIAAAVRANAVREGFYRKHPEAKKERDSI</sequence>
<accession>E9SA73</accession>
<dbReference type="Proteomes" id="UP000004259">
    <property type="component" value="Unassembled WGS sequence"/>
</dbReference>
<dbReference type="EMBL" id="ADKM02000050">
    <property type="protein sequence ID" value="EGC03862.1"/>
    <property type="molecule type" value="Genomic_DNA"/>
</dbReference>
<dbReference type="OrthoDB" id="1819168at2"/>
<dbReference type="RefSeq" id="WP_002847818.1">
    <property type="nucleotide sequence ID" value="NZ_ADKM02000050.1"/>
</dbReference>
<protein>
    <submittedName>
        <fullName evidence="2">Uncharacterized protein</fullName>
    </submittedName>
</protein>
<dbReference type="AlphaFoldDB" id="E9SA73"/>
<keyword evidence="1" id="KW-1133">Transmembrane helix</keyword>
<feature type="transmembrane region" description="Helical" evidence="1">
    <location>
        <begin position="207"/>
        <end position="232"/>
    </location>
</feature>
<comment type="caution">
    <text evidence="2">The sequence shown here is derived from an EMBL/GenBank/DDBJ whole genome shotgun (WGS) entry which is preliminary data.</text>
</comment>
<organism evidence="2 3">
    <name type="scientific">Ruminococcus albus 8</name>
    <dbReference type="NCBI Taxonomy" id="246199"/>
    <lineage>
        <taxon>Bacteria</taxon>
        <taxon>Bacillati</taxon>
        <taxon>Bacillota</taxon>
        <taxon>Clostridia</taxon>
        <taxon>Eubacteriales</taxon>
        <taxon>Oscillospiraceae</taxon>
        <taxon>Ruminococcus</taxon>
    </lineage>
</organism>
<dbReference type="STRING" id="246199.CUS_6524"/>
<gene>
    <name evidence="2" type="ORF">CUS_6524</name>
</gene>
<keyword evidence="1" id="KW-0472">Membrane</keyword>
<evidence type="ECO:0000256" key="1">
    <source>
        <dbReference type="SAM" id="Phobius"/>
    </source>
</evidence>
<feature type="transmembrane region" description="Helical" evidence="1">
    <location>
        <begin position="98"/>
        <end position="120"/>
    </location>
</feature>
<name>E9SA73_RUMAL</name>
<reference evidence="2 3" key="1">
    <citation type="submission" date="2011-02" db="EMBL/GenBank/DDBJ databases">
        <authorList>
            <person name="Nelson K.E."/>
            <person name="Sutton G."/>
            <person name="Torralba M."/>
            <person name="Durkin S."/>
            <person name="Harkins D."/>
            <person name="Montgomery R."/>
            <person name="Ziemer C."/>
            <person name="Klaassens E."/>
            <person name="Ocuiv P."/>
            <person name="Morrison M."/>
        </authorList>
    </citation>
    <scope>NUCLEOTIDE SEQUENCE [LARGE SCALE GENOMIC DNA]</scope>
    <source>
        <strain evidence="2 3">8</strain>
    </source>
</reference>
<keyword evidence="3" id="KW-1185">Reference proteome</keyword>